<feature type="region of interest" description="Disordered" evidence="1">
    <location>
        <begin position="18"/>
        <end position="41"/>
    </location>
</feature>
<keyword evidence="3" id="KW-1185">Reference proteome</keyword>
<protein>
    <submittedName>
        <fullName evidence="2">SRPBCC family protein</fullName>
    </submittedName>
</protein>
<evidence type="ECO:0000256" key="1">
    <source>
        <dbReference type="SAM" id="MobiDB-lite"/>
    </source>
</evidence>
<dbReference type="Gene3D" id="3.30.530.20">
    <property type="match status" value="1"/>
</dbReference>
<dbReference type="InterPro" id="IPR019587">
    <property type="entry name" value="Polyketide_cyclase/dehydratase"/>
</dbReference>
<gene>
    <name evidence="2" type="ORF">E4680_11985</name>
</gene>
<dbReference type="CDD" id="cd07812">
    <property type="entry name" value="SRPBCC"/>
    <property type="match status" value="1"/>
</dbReference>
<evidence type="ECO:0000313" key="2">
    <source>
        <dbReference type="EMBL" id="TFZ81535.1"/>
    </source>
</evidence>
<evidence type="ECO:0000313" key="3">
    <source>
        <dbReference type="Proteomes" id="UP000297890"/>
    </source>
</evidence>
<dbReference type="OrthoDB" id="5243226at2"/>
<dbReference type="Pfam" id="PF10604">
    <property type="entry name" value="Polyketide_cyc2"/>
    <property type="match status" value="1"/>
</dbReference>
<name>A0A4Z0F757_9GAMM</name>
<dbReference type="Proteomes" id="UP000297890">
    <property type="component" value="Unassembled WGS sequence"/>
</dbReference>
<dbReference type="AlphaFoldDB" id="A0A4Z0F757"/>
<reference evidence="2 3" key="1">
    <citation type="journal article" date="2019" name="ISME J.">
        <title>Candidatus Macondimonas diazotrophica, a novel gammaproteobacterial genus dominating crude-oil-contaminated coastal sediments.</title>
        <authorList>
            <person name="Karthikeyan S."/>
            <person name="Konstantinidis K."/>
        </authorList>
    </citation>
    <scope>NUCLEOTIDE SEQUENCE [LARGE SCALE GENOMIC DNA]</scope>
    <source>
        <strain evidence="2 3">KTK01</strain>
    </source>
</reference>
<proteinExistence type="predicted"/>
<organism evidence="2 3">
    <name type="scientific">Candidatus Macondimonas diazotrophica</name>
    <dbReference type="NCBI Taxonomy" id="2305248"/>
    <lineage>
        <taxon>Bacteria</taxon>
        <taxon>Pseudomonadati</taxon>
        <taxon>Pseudomonadota</taxon>
        <taxon>Gammaproteobacteria</taxon>
        <taxon>Chromatiales</taxon>
        <taxon>Ectothiorhodospiraceae</taxon>
        <taxon>Candidatus Macondimonas</taxon>
    </lineage>
</organism>
<sequence length="257" mass="28203">MHVSRCRCRPCLCGSGAANQRPCHESPRTFARPRPAGAQALDSRGGSALAAVLSPGGVGGNRRASARGVCAGQCRTVCDARALGDALAADVDHGSGRSFIKGADVEFSCDIEITANAEQIFPWLEEPERMQRWVHGLEHSEYLSPEAPVDIGTRFRQRMREMGRTVTYEGEVTERTPPGLLGVALAHRRFRMQIRYQLTSRGPTTHVTYGLHLEALDSTVARMERALGWMLERGARQQLTRLKACVEQEADPPAPTR</sequence>
<accession>A0A4Z0F757</accession>
<comment type="caution">
    <text evidence="2">The sequence shown here is derived from an EMBL/GenBank/DDBJ whole genome shotgun (WGS) entry which is preliminary data.</text>
</comment>
<dbReference type="SUPFAM" id="SSF55961">
    <property type="entry name" value="Bet v1-like"/>
    <property type="match status" value="1"/>
</dbReference>
<dbReference type="InterPro" id="IPR023393">
    <property type="entry name" value="START-like_dom_sf"/>
</dbReference>
<dbReference type="EMBL" id="SRIO01000020">
    <property type="protein sequence ID" value="TFZ81535.1"/>
    <property type="molecule type" value="Genomic_DNA"/>
</dbReference>